<dbReference type="GO" id="GO:0007018">
    <property type="term" value="P:microtubule-based movement"/>
    <property type="evidence" value="ECO:0007669"/>
    <property type="project" value="InterPro"/>
</dbReference>
<dbReference type="Gene3D" id="3.40.850.10">
    <property type="entry name" value="Kinesin motor domain"/>
    <property type="match status" value="1"/>
</dbReference>
<protein>
    <recommendedName>
        <fullName evidence="11">Kinesin-like protein</fullName>
    </recommendedName>
</protein>
<evidence type="ECO:0000256" key="8">
    <source>
        <dbReference type="ARBA" id="ARBA00023175"/>
    </source>
</evidence>
<feature type="coiled-coil region" evidence="12">
    <location>
        <begin position="140"/>
        <end position="266"/>
    </location>
</feature>
<evidence type="ECO:0000256" key="1">
    <source>
        <dbReference type="ARBA" id="ARBA00004245"/>
    </source>
</evidence>
<dbReference type="FunFam" id="3.40.850.10:FF:000065">
    <property type="entry name" value="Kinesin-like protein"/>
    <property type="match status" value="1"/>
</dbReference>
<dbReference type="SUPFAM" id="SSF52540">
    <property type="entry name" value="P-loop containing nucleoside triphosphate hydrolases"/>
    <property type="match status" value="1"/>
</dbReference>
<dbReference type="GO" id="GO:0008017">
    <property type="term" value="F:microtubule binding"/>
    <property type="evidence" value="ECO:0007669"/>
    <property type="project" value="InterPro"/>
</dbReference>
<keyword evidence="9" id="KW-0206">Cytoskeleton</keyword>
<dbReference type="EMBL" id="SWFS01000264">
    <property type="protein sequence ID" value="KAA8912146.1"/>
    <property type="molecule type" value="Genomic_DNA"/>
</dbReference>
<name>A0A642V2R7_9ASCO</name>
<comment type="subcellular location">
    <subcellularLocation>
        <location evidence="1">Cytoplasm</location>
        <location evidence="1">Cytoskeleton</location>
    </subcellularLocation>
</comment>
<dbReference type="SMART" id="SM00129">
    <property type="entry name" value="KISc"/>
    <property type="match status" value="1"/>
</dbReference>
<evidence type="ECO:0000256" key="4">
    <source>
        <dbReference type="ARBA" id="ARBA00022701"/>
    </source>
</evidence>
<keyword evidence="7 12" id="KW-0175">Coiled coil</keyword>
<accession>A0A642V2R7</accession>
<evidence type="ECO:0000256" key="3">
    <source>
        <dbReference type="ARBA" id="ARBA00022490"/>
    </source>
</evidence>
<feature type="binding site" evidence="10">
    <location>
        <begin position="555"/>
        <end position="562"/>
    </location>
    <ligand>
        <name>ATP</name>
        <dbReference type="ChEBI" id="CHEBI:30616"/>
    </ligand>
</feature>
<organism evidence="15 16">
    <name type="scientific">Trichomonascus ciferrii</name>
    <dbReference type="NCBI Taxonomy" id="44093"/>
    <lineage>
        <taxon>Eukaryota</taxon>
        <taxon>Fungi</taxon>
        <taxon>Dikarya</taxon>
        <taxon>Ascomycota</taxon>
        <taxon>Saccharomycotina</taxon>
        <taxon>Dipodascomycetes</taxon>
        <taxon>Dipodascales</taxon>
        <taxon>Trichomonascaceae</taxon>
        <taxon>Trichomonascus</taxon>
        <taxon>Trichomonascus ciferrii complex</taxon>
    </lineage>
</organism>
<comment type="similarity">
    <text evidence="2">Belongs to the TRAFAC class myosin-kinesin ATPase superfamily. Kinesin family. KIN-14 subfamily.</text>
</comment>
<feature type="compositionally biased region" description="Low complexity" evidence="13">
    <location>
        <begin position="56"/>
        <end position="68"/>
    </location>
</feature>
<evidence type="ECO:0000256" key="9">
    <source>
        <dbReference type="ARBA" id="ARBA00023212"/>
    </source>
</evidence>
<evidence type="ECO:0000256" key="13">
    <source>
        <dbReference type="SAM" id="MobiDB-lite"/>
    </source>
</evidence>
<dbReference type="PROSITE" id="PS00411">
    <property type="entry name" value="KINESIN_MOTOR_1"/>
    <property type="match status" value="1"/>
</dbReference>
<feature type="domain" description="Kinesin motor" evidence="14">
    <location>
        <begin position="463"/>
        <end position="790"/>
    </location>
</feature>
<evidence type="ECO:0000256" key="7">
    <source>
        <dbReference type="ARBA" id="ARBA00023054"/>
    </source>
</evidence>
<feature type="coiled-coil region" evidence="12">
    <location>
        <begin position="327"/>
        <end position="442"/>
    </location>
</feature>
<feature type="compositionally biased region" description="Basic and acidic residues" evidence="13">
    <location>
        <begin position="794"/>
        <end position="812"/>
    </location>
</feature>
<keyword evidence="3" id="KW-0963">Cytoplasm</keyword>
<evidence type="ECO:0000256" key="2">
    <source>
        <dbReference type="ARBA" id="ARBA00010899"/>
    </source>
</evidence>
<dbReference type="InterPro" id="IPR027640">
    <property type="entry name" value="Kinesin-like_fam"/>
</dbReference>
<dbReference type="InterPro" id="IPR019821">
    <property type="entry name" value="Kinesin_motor_CS"/>
</dbReference>
<dbReference type="PANTHER" id="PTHR47972">
    <property type="entry name" value="KINESIN-LIKE PROTEIN KLP-3"/>
    <property type="match status" value="1"/>
</dbReference>
<evidence type="ECO:0000256" key="12">
    <source>
        <dbReference type="SAM" id="Coils"/>
    </source>
</evidence>
<evidence type="ECO:0000259" key="14">
    <source>
        <dbReference type="PROSITE" id="PS50067"/>
    </source>
</evidence>
<sequence length="812" mass="92750">MSTNSENIDPSTSLNMNNKPKTKLPMPTATKLPTRRGLEDRTNDINQMPPPPAPAPGRGRSRAALAGSRRGRSVNASSFLAPKSNHKRANSTTSTTISSRIHEEAKAAASIEDLGTRMQHIEEIMQRDSGEKEELLCAEIRRLKTEASKVEKLKEELDDVRSTLEMERENSYQLYNERTQRILEERDNRISHLEKTLSETKDEFINVTSDLKLKLAEKPLEIRQQLYEEFEQERANIRRAAEEEVVARHQREIESLESKHQAEMSNLGTRLQTEHDAEFKRLYNDCERQFNELRDKLYTEHNSEMSRLKEAADEKVYELEATISKLKTSKEEEIQQLNLQFSQERSRTSQEYEKLMREKKSLLTEVEDYKEKLDEQKHETESLRATLSELSASSVSYESINKSQQDQINELHYQLQVQKDKVSELKTLTQEAQEERDACKDKLLKEEFIRRKLHNQIQELKGNIRVFCRVRPKLQSDAYPTAEIQYPDKEMEGQQILLSGPSSDSTLTSSAPKLYQFNFDRVFSPDSTNDQVFDEISQLVQSALDGYNVCIFAYGQTGSGKTYTMSSPKNGMISRAISQIFQTADALKDKGWKYELEGQFLEIYNENLNDLLGKPDQMDKSKLDIRHDDTKMKTTVTNLTTVTLDSPEKVEFVLKRAWDNRSVAATKVNERSSRSHSVFILKLMGENAVTGDKSEGVLNLIDLAGSERLSQSQAAGERLKETQAINKSLSSLGDVIQALGGSKDHVPYRNSKHSLSGNSKTLMFVNMSPLEPHINESLSSLRFATKVSQTQHETPAKKFEIPKTDPEENRCI</sequence>
<evidence type="ECO:0000313" key="16">
    <source>
        <dbReference type="Proteomes" id="UP000761534"/>
    </source>
</evidence>
<proteinExistence type="inferred from homology"/>
<keyword evidence="6 10" id="KW-0067">ATP-binding</keyword>
<feature type="compositionally biased region" description="Polar residues" evidence="13">
    <location>
        <begin position="1"/>
        <end position="19"/>
    </location>
</feature>
<dbReference type="GO" id="GO:0008569">
    <property type="term" value="F:minus-end-directed microtubule motor activity"/>
    <property type="evidence" value="ECO:0007669"/>
    <property type="project" value="UniProtKB-ARBA"/>
</dbReference>
<dbReference type="GO" id="GO:0005524">
    <property type="term" value="F:ATP binding"/>
    <property type="evidence" value="ECO:0007669"/>
    <property type="project" value="UniProtKB-UniRule"/>
</dbReference>
<dbReference type="Proteomes" id="UP000761534">
    <property type="component" value="Unassembled WGS sequence"/>
</dbReference>
<dbReference type="InterPro" id="IPR027417">
    <property type="entry name" value="P-loop_NTPase"/>
</dbReference>
<dbReference type="GO" id="GO:0005874">
    <property type="term" value="C:microtubule"/>
    <property type="evidence" value="ECO:0007669"/>
    <property type="project" value="UniProtKB-KW"/>
</dbReference>
<evidence type="ECO:0000256" key="5">
    <source>
        <dbReference type="ARBA" id="ARBA00022741"/>
    </source>
</evidence>
<reference evidence="15" key="1">
    <citation type="journal article" date="2019" name="G3 (Bethesda)">
        <title>Genome Assemblies of Two Rare Opportunistic Yeast Pathogens: Diutina rugosa (syn. Candida rugosa) and Trichomonascus ciferrii (syn. Candida ciferrii).</title>
        <authorList>
            <person name="Mixao V."/>
            <person name="Saus E."/>
            <person name="Hansen A.P."/>
            <person name="Lass-Florl C."/>
            <person name="Gabaldon T."/>
        </authorList>
    </citation>
    <scope>NUCLEOTIDE SEQUENCE</scope>
    <source>
        <strain evidence="15">CBS 4856</strain>
    </source>
</reference>
<keyword evidence="5 10" id="KW-0547">Nucleotide-binding</keyword>
<dbReference type="VEuPathDB" id="FungiDB:TRICI_003611"/>
<feature type="region of interest" description="Disordered" evidence="13">
    <location>
        <begin position="787"/>
        <end position="812"/>
    </location>
</feature>
<dbReference type="Pfam" id="PF00225">
    <property type="entry name" value="Kinesin"/>
    <property type="match status" value="1"/>
</dbReference>
<evidence type="ECO:0000256" key="11">
    <source>
        <dbReference type="RuleBase" id="RU000394"/>
    </source>
</evidence>
<gene>
    <name evidence="15" type="ORF">TRICI_003611</name>
</gene>
<dbReference type="InterPro" id="IPR001752">
    <property type="entry name" value="Kinesin_motor_dom"/>
</dbReference>
<keyword evidence="16" id="KW-1185">Reference proteome</keyword>
<evidence type="ECO:0000313" key="15">
    <source>
        <dbReference type="EMBL" id="KAA8912146.1"/>
    </source>
</evidence>
<dbReference type="AlphaFoldDB" id="A0A642V2R7"/>
<dbReference type="PANTHER" id="PTHR47972:SF45">
    <property type="entry name" value="PROTEIN CLARET SEGREGATIONAL"/>
    <property type="match status" value="1"/>
</dbReference>
<comment type="caution">
    <text evidence="15">The sequence shown here is derived from an EMBL/GenBank/DDBJ whole genome shotgun (WGS) entry which is preliminary data.</text>
</comment>
<evidence type="ECO:0000256" key="10">
    <source>
        <dbReference type="PROSITE-ProRule" id="PRU00283"/>
    </source>
</evidence>
<dbReference type="GO" id="GO:0090307">
    <property type="term" value="P:mitotic spindle assembly"/>
    <property type="evidence" value="ECO:0007669"/>
    <property type="project" value="UniProtKB-ARBA"/>
</dbReference>
<keyword evidence="4 11" id="KW-0493">Microtubule</keyword>
<keyword evidence="8 10" id="KW-0505">Motor protein</keyword>
<dbReference type="InterPro" id="IPR036961">
    <property type="entry name" value="Kinesin_motor_dom_sf"/>
</dbReference>
<dbReference type="PROSITE" id="PS50067">
    <property type="entry name" value="KINESIN_MOTOR_2"/>
    <property type="match status" value="1"/>
</dbReference>
<dbReference type="PRINTS" id="PR00380">
    <property type="entry name" value="KINESINHEAVY"/>
</dbReference>
<dbReference type="OrthoDB" id="3176171at2759"/>
<feature type="region of interest" description="Disordered" evidence="13">
    <location>
        <begin position="1"/>
        <end position="98"/>
    </location>
</feature>
<evidence type="ECO:0000256" key="6">
    <source>
        <dbReference type="ARBA" id="ARBA00022840"/>
    </source>
</evidence>